<dbReference type="InterPro" id="IPR041525">
    <property type="entry name" value="N/Namide_PRibTrfase"/>
</dbReference>
<feature type="non-terminal residue" evidence="7">
    <location>
        <position position="75"/>
    </location>
</feature>
<evidence type="ECO:0000313" key="7">
    <source>
        <dbReference type="EMBL" id="KAL0181591.1"/>
    </source>
</evidence>
<comment type="pathway">
    <text evidence="3">Cofactor biosynthesis; NAD(+) biosynthesis; nicotinamide D-ribonucleotide from 5-phospho-alpha-D-ribose 1-diphosphate and nicotinamide: step 1/1.</text>
</comment>
<evidence type="ECO:0000256" key="2">
    <source>
        <dbReference type="ARBA" id="ARBA00022642"/>
    </source>
</evidence>
<accession>A0ABD0Q9K4</accession>
<dbReference type="GO" id="GO:0047280">
    <property type="term" value="F:nicotinamide phosphoribosyltransferase activity"/>
    <property type="evidence" value="ECO:0007669"/>
    <property type="project" value="UniProtKB-EC"/>
</dbReference>
<name>A0ABD0Q9K4_CIRMR</name>
<feature type="non-terminal residue" evidence="7">
    <location>
        <position position="1"/>
    </location>
</feature>
<gene>
    <name evidence="7" type="ORF">M9458_023997</name>
</gene>
<dbReference type="Pfam" id="PF04095">
    <property type="entry name" value="NAPRTase"/>
    <property type="match status" value="1"/>
</dbReference>
<sequence>TIISWGKSREKDAFECLLDQFPSGPVAVVSDSYDIFKACKHIWGDKLKERVMERSEDSALIIRPDSGDPAQTLIE</sequence>
<comment type="similarity">
    <text evidence="1">Belongs to the NAPRTase family.</text>
</comment>
<evidence type="ECO:0000256" key="5">
    <source>
        <dbReference type="ARBA" id="ARBA00035036"/>
    </source>
</evidence>
<feature type="domain" description="Nicotinate/nicotinamide phosphoribosyltransferase" evidence="6">
    <location>
        <begin position="1"/>
        <end position="72"/>
    </location>
</feature>
<keyword evidence="2" id="KW-0662">Pyridine nucleotide biosynthesis</keyword>
<dbReference type="PANTHER" id="PTHR43816">
    <property type="entry name" value="NICOTINAMIDE PHOSPHORIBOSYLTRANSFERASE"/>
    <property type="match status" value="1"/>
</dbReference>
<evidence type="ECO:0000313" key="8">
    <source>
        <dbReference type="Proteomes" id="UP001529510"/>
    </source>
</evidence>
<dbReference type="EMBL" id="JAMKFB020000011">
    <property type="protein sequence ID" value="KAL0181591.1"/>
    <property type="molecule type" value="Genomic_DNA"/>
</dbReference>
<dbReference type="PANTHER" id="PTHR43816:SF2">
    <property type="entry name" value="NICOTINAMIDE PHOSPHORIBOSYLTRANSFERASE"/>
    <property type="match status" value="1"/>
</dbReference>
<evidence type="ECO:0000256" key="1">
    <source>
        <dbReference type="ARBA" id="ARBA00010897"/>
    </source>
</evidence>
<dbReference type="Proteomes" id="UP001529510">
    <property type="component" value="Unassembled WGS sequence"/>
</dbReference>
<organism evidence="7 8">
    <name type="scientific">Cirrhinus mrigala</name>
    <name type="common">Mrigala</name>
    <dbReference type="NCBI Taxonomy" id="683832"/>
    <lineage>
        <taxon>Eukaryota</taxon>
        <taxon>Metazoa</taxon>
        <taxon>Chordata</taxon>
        <taxon>Craniata</taxon>
        <taxon>Vertebrata</taxon>
        <taxon>Euteleostomi</taxon>
        <taxon>Actinopterygii</taxon>
        <taxon>Neopterygii</taxon>
        <taxon>Teleostei</taxon>
        <taxon>Ostariophysi</taxon>
        <taxon>Cypriniformes</taxon>
        <taxon>Cyprinidae</taxon>
        <taxon>Labeoninae</taxon>
        <taxon>Labeonini</taxon>
        <taxon>Cirrhinus</taxon>
    </lineage>
</organism>
<dbReference type="GO" id="GO:0019363">
    <property type="term" value="P:pyridine nucleotide biosynthetic process"/>
    <property type="evidence" value="ECO:0007669"/>
    <property type="project" value="UniProtKB-KW"/>
</dbReference>
<keyword evidence="8" id="KW-1185">Reference proteome</keyword>
<comment type="caution">
    <text evidence="7">The sequence shown here is derived from an EMBL/GenBank/DDBJ whole genome shotgun (WGS) entry which is preliminary data.</text>
</comment>
<evidence type="ECO:0000259" key="6">
    <source>
        <dbReference type="Pfam" id="PF04095"/>
    </source>
</evidence>
<evidence type="ECO:0000256" key="4">
    <source>
        <dbReference type="ARBA" id="ARBA00035024"/>
    </source>
</evidence>
<dbReference type="InterPro" id="IPR036068">
    <property type="entry name" value="Nicotinate_pribotase-like_C"/>
</dbReference>
<protein>
    <recommendedName>
        <fullName evidence="5">Nicotinamide phosphoribosyltransferase</fullName>
        <ecNumber evidence="4">2.4.2.12</ecNumber>
    </recommendedName>
</protein>
<proteinExistence type="inferred from homology"/>
<evidence type="ECO:0000256" key="3">
    <source>
        <dbReference type="ARBA" id="ARBA00035007"/>
    </source>
</evidence>
<dbReference type="InterPro" id="IPR016471">
    <property type="entry name" value="Nicotinamide_PRibTrfase"/>
</dbReference>
<dbReference type="Gene3D" id="3.20.20.70">
    <property type="entry name" value="Aldolase class I"/>
    <property type="match status" value="1"/>
</dbReference>
<dbReference type="AlphaFoldDB" id="A0ABD0Q9K4"/>
<dbReference type="InterPro" id="IPR013785">
    <property type="entry name" value="Aldolase_TIM"/>
</dbReference>
<reference evidence="7 8" key="1">
    <citation type="submission" date="2024-05" db="EMBL/GenBank/DDBJ databases">
        <title>Genome sequencing and assembly of Indian major carp, Cirrhinus mrigala (Hamilton, 1822).</title>
        <authorList>
            <person name="Mohindra V."/>
            <person name="Chowdhury L.M."/>
            <person name="Lal K."/>
            <person name="Jena J.K."/>
        </authorList>
    </citation>
    <scope>NUCLEOTIDE SEQUENCE [LARGE SCALE GENOMIC DNA]</scope>
    <source>
        <strain evidence="7">CM1030</strain>
        <tissue evidence="7">Blood</tissue>
    </source>
</reference>
<dbReference type="SUPFAM" id="SSF51690">
    <property type="entry name" value="Nicotinate/Quinolinate PRTase C-terminal domain-like"/>
    <property type="match status" value="1"/>
</dbReference>
<dbReference type="EC" id="2.4.2.12" evidence="4"/>